<dbReference type="EMBL" id="JAQAGZ010000007">
    <property type="protein sequence ID" value="MCZ8513300.1"/>
    <property type="molecule type" value="Genomic_DNA"/>
</dbReference>
<keyword evidence="1" id="KW-0732">Signal</keyword>
<reference evidence="2 3" key="1">
    <citation type="submission" date="2022-12" db="EMBL/GenBank/DDBJ databases">
        <title>Draft genome sequence of Paenibacillus sp. dW9.</title>
        <authorList>
            <person name="Choi E.-W."/>
            <person name="Kim D.-U."/>
        </authorList>
    </citation>
    <scope>NUCLEOTIDE SEQUENCE [LARGE SCALE GENOMIC DNA]</scope>
    <source>
        <strain evidence="3">dW9</strain>
    </source>
</reference>
<evidence type="ECO:0000313" key="2">
    <source>
        <dbReference type="EMBL" id="MCZ8513300.1"/>
    </source>
</evidence>
<feature type="chain" id="PRO_5045330407" evidence="1">
    <location>
        <begin position="30"/>
        <end position="345"/>
    </location>
</feature>
<evidence type="ECO:0000313" key="3">
    <source>
        <dbReference type="Proteomes" id="UP001527882"/>
    </source>
</evidence>
<keyword evidence="3" id="KW-1185">Reference proteome</keyword>
<name>A0ABT4Q8U8_9BACL</name>
<feature type="signal peptide" evidence="1">
    <location>
        <begin position="1"/>
        <end position="29"/>
    </location>
</feature>
<protein>
    <submittedName>
        <fullName evidence="2">Uncharacterized protein</fullName>
    </submittedName>
</protein>
<sequence length="345" mass="37216">MPSHHSNSAACIRPLLSVVLLAAALAGCAGGGSDVRPYAADAPLLAAGVDEGPGGLRVSTLHSREAGRLQAYSSGGELRARSFASFSDAAWTWQRQEPPQLLVIGEAWVREHGFPASWARQLYRAGLSRGGWPQVAVVQGTAERFLGTPDGPSKGYCLLQQAGGGKDPFRGGSLAYEEDLVLPYLSLQPTVASPGAVLFKKQQLAGFLTPRQRELLSCLQGTGEPMQLALQESAGPVMTQAVCRTRISGNGDLKHPVLRMRLAVAEHETHRVPGADASVWAGKLRRDSLDLLRLLQEKQTDPLHLSEAIRPLYRGLWTPDRWREAFARADIRLDVHVQFTGGATP</sequence>
<accession>A0ABT4Q8U8</accession>
<dbReference type="RefSeq" id="WP_269881792.1">
    <property type="nucleotide sequence ID" value="NZ_JAQAGZ010000007.1"/>
</dbReference>
<evidence type="ECO:0000256" key="1">
    <source>
        <dbReference type="SAM" id="SignalP"/>
    </source>
</evidence>
<organism evidence="2 3">
    <name type="scientific">Paenibacillus gyeongsangnamensis</name>
    <dbReference type="NCBI Taxonomy" id="3388067"/>
    <lineage>
        <taxon>Bacteria</taxon>
        <taxon>Bacillati</taxon>
        <taxon>Bacillota</taxon>
        <taxon>Bacilli</taxon>
        <taxon>Bacillales</taxon>
        <taxon>Paenibacillaceae</taxon>
        <taxon>Paenibacillus</taxon>
    </lineage>
</organism>
<dbReference type="InterPro" id="IPR038501">
    <property type="entry name" value="Spore_GerAC_C_sf"/>
</dbReference>
<dbReference type="Proteomes" id="UP001527882">
    <property type="component" value="Unassembled WGS sequence"/>
</dbReference>
<comment type="caution">
    <text evidence="2">The sequence shown here is derived from an EMBL/GenBank/DDBJ whole genome shotgun (WGS) entry which is preliminary data.</text>
</comment>
<dbReference type="Gene3D" id="3.30.300.210">
    <property type="entry name" value="Nutrient germinant receptor protein C, domain 3"/>
    <property type="match status" value="1"/>
</dbReference>
<proteinExistence type="predicted"/>
<gene>
    <name evidence="2" type="ORF">O9H85_12865</name>
</gene>